<dbReference type="FunCoup" id="H2ZTM6">
    <property type="interactions" value="252"/>
</dbReference>
<dbReference type="Proteomes" id="UP000008672">
    <property type="component" value="Unassembled WGS sequence"/>
</dbReference>
<evidence type="ECO:0000256" key="2">
    <source>
        <dbReference type="ARBA" id="ARBA00022692"/>
    </source>
</evidence>
<protein>
    <recommendedName>
        <fullName evidence="7">Ig-like domain-containing protein</fullName>
    </recommendedName>
</protein>
<dbReference type="SUPFAM" id="SSF48726">
    <property type="entry name" value="Immunoglobulin"/>
    <property type="match status" value="1"/>
</dbReference>
<dbReference type="InterPro" id="IPR051117">
    <property type="entry name" value="TRG_var/const_region"/>
</dbReference>
<dbReference type="eggNOG" id="ENOG502SQHK">
    <property type="taxonomic scope" value="Eukaryota"/>
</dbReference>
<evidence type="ECO:0000313" key="9">
    <source>
        <dbReference type="Proteomes" id="UP000008672"/>
    </source>
</evidence>
<dbReference type="InterPro" id="IPR036179">
    <property type="entry name" value="Ig-like_dom_sf"/>
</dbReference>
<keyword evidence="5" id="KW-0675">Receptor</keyword>
<evidence type="ECO:0000256" key="5">
    <source>
        <dbReference type="ARBA" id="ARBA00023170"/>
    </source>
</evidence>
<sequence length="118" mass="13209">FVVALHYFVNLSFADNFAAVRLKQLELSITKAPGRTAKFTCAVSGVANLDSTVIHWYRARAGQAPERILYYSSGDNYDPGFTKAKHSSNKVNNIFTLTISKASEEDNGYYYCACWDVH</sequence>
<keyword evidence="3" id="KW-1133">Transmembrane helix</keyword>
<dbReference type="Pfam" id="PF07686">
    <property type="entry name" value="V-set"/>
    <property type="match status" value="1"/>
</dbReference>
<reference evidence="9" key="1">
    <citation type="submission" date="2011-08" db="EMBL/GenBank/DDBJ databases">
        <title>The draft genome of Latimeria chalumnae.</title>
        <authorList>
            <person name="Di Palma F."/>
            <person name="Alfoldi J."/>
            <person name="Johnson J."/>
            <person name="Berlin A."/>
            <person name="Gnerre S."/>
            <person name="Jaffe D."/>
            <person name="MacCallum I."/>
            <person name="Young S."/>
            <person name="Walker B.J."/>
            <person name="Lander E."/>
            <person name="Lindblad-Toh K."/>
        </authorList>
    </citation>
    <scope>NUCLEOTIDE SEQUENCE [LARGE SCALE GENOMIC DNA]</scope>
    <source>
        <strain evidence="9">Wild caught</strain>
    </source>
</reference>
<dbReference type="PROSITE" id="PS50835">
    <property type="entry name" value="IG_LIKE"/>
    <property type="match status" value="1"/>
</dbReference>
<dbReference type="AlphaFoldDB" id="H2ZTM6"/>
<proteinExistence type="predicted"/>
<feature type="domain" description="Ig-like" evidence="7">
    <location>
        <begin position="34"/>
        <end position="118"/>
    </location>
</feature>
<keyword evidence="2" id="KW-0812">Transmembrane</keyword>
<name>H2ZTM6_LATCH</name>
<dbReference type="Ensembl" id="ENSLACT00000000753.1">
    <property type="protein sequence ID" value="ENSLACP00000000747.1"/>
    <property type="gene ID" value="ENSLACG00000000669.1"/>
</dbReference>
<dbReference type="OMA" id="THILLHM"/>
<accession>H2ZTM6</accession>
<dbReference type="InterPro" id="IPR013783">
    <property type="entry name" value="Ig-like_fold"/>
</dbReference>
<evidence type="ECO:0000256" key="6">
    <source>
        <dbReference type="ARBA" id="ARBA00023319"/>
    </source>
</evidence>
<keyword evidence="4" id="KW-0472">Membrane</keyword>
<dbReference type="SMART" id="SM00406">
    <property type="entry name" value="IGv"/>
    <property type="match status" value="1"/>
</dbReference>
<keyword evidence="6" id="KW-0393">Immunoglobulin domain</keyword>
<dbReference type="InterPro" id="IPR003599">
    <property type="entry name" value="Ig_sub"/>
</dbReference>
<evidence type="ECO:0000256" key="1">
    <source>
        <dbReference type="ARBA" id="ARBA00004370"/>
    </source>
</evidence>
<evidence type="ECO:0000256" key="3">
    <source>
        <dbReference type="ARBA" id="ARBA00022989"/>
    </source>
</evidence>
<evidence type="ECO:0000256" key="4">
    <source>
        <dbReference type="ARBA" id="ARBA00023136"/>
    </source>
</evidence>
<evidence type="ECO:0000259" key="7">
    <source>
        <dbReference type="PROSITE" id="PS50835"/>
    </source>
</evidence>
<dbReference type="PANTHER" id="PTHR19256:SF65">
    <property type="entry name" value="T CELL RECEPTOR GAMMA CONSTANT 1-RELATED"/>
    <property type="match status" value="1"/>
</dbReference>
<dbReference type="PANTHER" id="PTHR19256">
    <property type="entry name" value="T-CELL RECEPTOR GAMMA CHAIN"/>
    <property type="match status" value="1"/>
</dbReference>
<dbReference type="Gene3D" id="2.60.40.10">
    <property type="entry name" value="Immunoglobulins"/>
    <property type="match status" value="1"/>
</dbReference>
<dbReference type="GO" id="GO:0016020">
    <property type="term" value="C:membrane"/>
    <property type="evidence" value="ECO:0007669"/>
    <property type="project" value="UniProtKB-SubCell"/>
</dbReference>
<keyword evidence="9" id="KW-1185">Reference proteome</keyword>
<comment type="subcellular location">
    <subcellularLocation>
        <location evidence="1">Membrane</location>
    </subcellularLocation>
</comment>
<reference evidence="8" key="2">
    <citation type="submission" date="2025-08" db="UniProtKB">
        <authorList>
            <consortium name="Ensembl"/>
        </authorList>
    </citation>
    <scope>IDENTIFICATION</scope>
</reference>
<dbReference type="GeneTree" id="ENSGT00940000153143"/>
<evidence type="ECO:0000313" key="8">
    <source>
        <dbReference type="Ensembl" id="ENSLACP00000000747.1"/>
    </source>
</evidence>
<dbReference type="HOGENOM" id="CLU_077975_7_1_1"/>
<dbReference type="InParanoid" id="H2ZTM6"/>
<organism evidence="8 9">
    <name type="scientific">Latimeria chalumnae</name>
    <name type="common">Coelacanth</name>
    <dbReference type="NCBI Taxonomy" id="7897"/>
    <lineage>
        <taxon>Eukaryota</taxon>
        <taxon>Metazoa</taxon>
        <taxon>Chordata</taxon>
        <taxon>Craniata</taxon>
        <taxon>Vertebrata</taxon>
        <taxon>Euteleostomi</taxon>
        <taxon>Coelacanthiformes</taxon>
        <taxon>Coelacanthidae</taxon>
        <taxon>Latimeria</taxon>
    </lineage>
</organism>
<dbReference type="InterPro" id="IPR013106">
    <property type="entry name" value="Ig_V-set"/>
</dbReference>
<dbReference type="EMBL" id="AFYH01269167">
    <property type="status" value="NOT_ANNOTATED_CDS"/>
    <property type="molecule type" value="Genomic_DNA"/>
</dbReference>
<reference evidence="8" key="3">
    <citation type="submission" date="2025-09" db="UniProtKB">
        <authorList>
            <consortium name="Ensembl"/>
        </authorList>
    </citation>
    <scope>IDENTIFICATION</scope>
</reference>
<dbReference type="SMART" id="SM00409">
    <property type="entry name" value="IG"/>
    <property type="match status" value="1"/>
</dbReference>
<dbReference type="InterPro" id="IPR007110">
    <property type="entry name" value="Ig-like_dom"/>
</dbReference>